<dbReference type="Proteomes" id="UP000001628">
    <property type="component" value="Unassembled WGS sequence"/>
</dbReference>
<feature type="compositionally biased region" description="Low complexity" evidence="1">
    <location>
        <begin position="739"/>
        <end position="750"/>
    </location>
</feature>
<dbReference type="EMBL" id="KN275967">
    <property type="protein sequence ID" value="EEH42613.1"/>
    <property type="molecule type" value="Genomic_DNA"/>
</dbReference>
<name>C1GJJ7_PARBD</name>
<dbReference type="KEGG" id="pbn:PADG_07433"/>
<dbReference type="eggNOG" id="ENOG502SYS3">
    <property type="taxonomic scope" value="Eukaryota"/>
</dbReference>
<dbReference type="VEuPathDB" id="FungiDB:PADG_07433"/>
<sequence length="820" mass="89222">MALSDVVVISVTCAVTFFLSVLLITVLCLRFRQQKNIHHSTNGRSRDLYPQSRGRFQSSIAFPYTGTRQWSAISSMENIPRQGSIGIPEPPTRLSTERRFLRTSVSSTRNSRRLQKKRSRDIPLESFVSSPAYESSSDIANIDSFPHDAAELRADSTPKSRQQTQQPQQNDNKAEDVGGRITSWPQTTRKGSYYDITATMRGGPIAKAALAKRLSESILQQIPGSPPKQPVPPLPSLWPPGVPQLTRHDSMLLSNKSLDTAGSSILDDVASETGFVDLEAARLLLPRTHERYGSAYVWDLSSSSRGGSVSRISKAPSPRRYSSTSASSHKHGEERLSPRRSVSMHYPSYVPTGPWIQSSIHGEIKQPPCIYDTNENKYSRVGGEVKPGHGLASSSILKPVTENRKNRGGRPQSSAGSESPTKRSRGADSPTLSISTKTTINSRKKGHKRENSGRVSISHPGPAPLSPTFEESEEISRQATPQATASVTVPEEKASSKLPSAAADSQNPFDNDEHNLADDEADTTPISAQCNPTTEEGVSKASPTPIDEKPIIPRRSSLRRNSTSTRSQFLAQYQPTRSASITPTSTTTSSRKGQRHPTNTMADSLTNTPICTTPRSVSGSSSLKSYSNIVSGSNEQKSKEDSNYPMRNAFALLTASPQQTDSEMEESWIRKPRPLPILPLPLMREHVSSRPPKFRAALATIQSISNIAIQCESDEKSAGAGENFNNVIYGIDSGKDESGSGSTTPTATPSRNNQRASEEPTADPMEEKGMETPSEKLGWCSESLASTPLKAGMVIGAEQMVSSLVRTPGSIYDQFGFLKE</sequence>
<feature type="compositionally biased region" description="Basic residues" evidence="1">
    <location>
        <begin position="110"/>
        <end position="119"/>
    </location>
</feature>
<organism evidence="3 4">
    <name type="scientific">Paracoccidioides brasiliensis (strain Pb18)</name>
    <dbReference type="NCBI Taxonomy" id="502780"/>
    <lineage>
        <taxon>Eukaryota</taxon>
        <taxon>Fungi</taxon>
        <taxon>Dikarya</taxon>
        <taxon>Ascomycota</taxon>
        <taxon>Pezizomycotina</taxon>
        <taxon>Eurotiomycetes</taxon>
        <taxon>Eurotiomycetidae</taxon>
        <taxon>Onygenales</taxon>
        <taxon>Ajellomycetaceae</taxon>
        <taxon>Paracoccidioides</taxon>
    </lineage>
</organism>
<dbReference type="HOGENOM" id="CLU_021416_0_0_1"/>
<dbReference type="GeneID" id="22585928"/>
<reference evidence="3 4" key="1">
    <citation type="journal article" date="2011" name="PLoS Genet.">
        <title>Comparative genomic analysis of human fungal pathogens causing paracoccidioidomycosis.</title>
        <authorList>
            <person name="Desjardins C.A."/>
            <person name="Champion M.D."/>
            <person name="Holder J.W."/>
            <person name="Muszewska A."/>
            <person name="Goldberg J."/>
            <person name="Bailao A.M."/>
            <person name="Brigido M.M."/>
            <person name="Ferreira M.E."/>
            <person name="Garcia A.M."/>
            <person name="Grynberg M."/>
            <person name="Gujja S."/>
            <person name="Heiman D.I."/>
            <person name="Henn M.R."/>
            <person name="Kodira C.D."/>
            <person name="Leon-Narvaez H."/>
            <person name="Longo L.V."/>
            <person name="Ma L.J."/>
            <person name="Malavazi I."/>
            <person name="Matsuo A.L."/>
            <person name="Morais F.V."/>
            <person name="Pereira M."/>
            <person name="Rodriguez-Brito S."/>
            <person name="Sakthikumar S."/>
            <person name="Salem-Izacc S.M."/>
            <person name="Sykes S.M."/>
            <person name="Teixeira M.M."/>
            <person name="Vallejo M.C."/>
            <person name="Walter M.E."/>
            <person name="Yandava C."/>
            <person name="Young S."/>
            <person name="Zeng Q."/>
            <person name="Zucker J."/>
            <person name="Felipe M.S."/>
            <person name="Goldman G.H."/>
            <person name="Haas B.J."/>
            <person name="McEwen J.G."/>
            <person name="Nino-Vega G."/>
            <person name="Puccia R."/>
            <person name="San-Blas G."/>
            <person name="Soares C.M."/>
            <person name="Birren B.W."/>
            <person name="Cuomo C.A."/>
        </authorList>
    </citation>
    <scope>NUCLEOTIDE SEQUENCE [LARGE SCALE GENOMIC DNA]</scope>
    <source>
        <strain evidence="3 4">Pb18</strain>
    </source>
</reference>
<evidence type="ECO:0000256" key="2">
    <source>
        <dbReference type="SAM" id="Phobius"/>
    </source>
</evidence>
<feature type="compositionally biased region" description="Polar residues" evidence="1">
    <location>
        <begin position="477"/>
        <end position="487"/>
    </location>
</feature>
<feature type="compositionally biased region" description="Low complexity" evidence="1">
    <location>
        <begin position="616"/>
        <end position="627"/>
    </location>
</feature>
<dbReference type="InParanoid" id="C1GJJ7"/>
<keyword evidence="2" id="KW-0472">Membrane</keyword>
<feature type="region of interest" description="Disordered" evidence="1">
    <location>
        <begin position="80"/>
        <end position="122"/>
    </location>
</feature>
<gene>
    <name evidence="3" type="ORF">PADG_07433</name>
</gene>
<evidence type="ECO:0000256" key="1">
    <source>
        <dbReference type="SAM" id="MobiDB-lite"/>
    </source>
</evidence>
<proteinExistence type="predicted"/>
<feature type="transmembrane region" description="Helical" evidence="2">
    <location>
        <begin position="6"/>
        <end position="29"/>
    </location>
</feature>
<keyword evidence="4" id="KW-1185">Reference proteome</keyword>
<feature type="compositionally biased region" description="Low complexity" evidence="1">
    <location>
        <begin position="576"/>
        <end position="590"/>
    </location>
</feature>
<feature type="compositionally biased region" description="Low complexity" evidence="1">
    <location>
        <begin position="301"/>
        <end position="327"/>
    </location>
</feature>
<dbReference type="RefSeq" id="XP_010762848.1">
    <property type="nucleotide sequence ID" value="XM_010764546.1"/>
</dbReference>
<keyword evidence="2" id="KW-0812">Transmembrane</keyword>
<feature type="compositionally biased region" description="Basic and acidic residues" evidence="1">
    <location>
        <begin position="765"/>
        <end position="774"/>
    </location>
</feature>
<feature type="region of interest" description="Disordered" evidence="1">
    <location>
        <begin position="731"/>
        <end position="780"/>
    </location>
</feature>
<evidence type="ECO:0000313" key="3">
    <source>
        <dbReference type="EMBL" id="EEH42613.1"/>
    </source>
</evidence>
<feature type="compositionally biased region" description="Polar residues" evidence="1">
    <location>
        <begin position="430"/>
        <end position="441"/>
    </location>
</feature>
<feature type="compositionally biased region" description="Polar residues" evidence="1">
    <location>
        <begin position="596"/>
        <end position="615"/>
    </location>
</feature>
<feature type="compositionally biased region" description="Polar residues" evidence="1">
    <location>
        <begin position="524"/>
        <end position="536"/>
    </location>
</feature>
<dbReference type="OMA" id="HPPITFG"/>
<evidence type="ECO:0000313" key="4">
    <source>
        <dbReference type="Proteomes" id="UP000001628"/>
    </source>
</evidence>
<dbReference type="AlphaFoldDB" id="C1GJJ7"/>
<feature type="region of interest" description="Disordered" evidence="1">
    <location>
        <begin position="153"/>
        <end position="186"/>
    </location>
</feature>
<feature type="region of interest" description="Disordered" evidence="1">
    <location>
        <begin position="381"/>
        <end position="643"/>
    </location>
</feature>
<accession>C1GJJ7</accession>
<protein>
    <submittedName>
        <fullName evidence="3">Uncharacterized protein</fullName>
    </submittedName>
</protein>
<feature type="region of interest" description="Disordered" evidence="1">
    <location>
        <begin position="301"/>
        <end position="340"/>
    </location>
</feature>
<keyword evidence="2" id="KW-1133">Transmembrane helix</keyword>
<dbReference type="OrthoDB" id="4185794at2759"/>